<dbReference type="PANTHER" id="PTHR43037:SF5">
    <property type="entry name" value="FERULOYL ESTERASE"/>
    <property type="match status" value="1"/>
</dbReference>
<evidence type="ECO:0000256" key="3">
    <source>
        <dbReference type="ARBA" id="ARBA00022801"/>
    </source>
</evidence>
<evidence type="ECO:0000313" key="5">
    <source>
        <dbReference type="EMBL" id="KAG7291151.1"/>
    </source>
</evidence>
<keyword evidence="4" id="KW-0624">Polysaccharide degradation</keyword>
<proteinExistence type="inferred from homology"/>
<feature type="chain" id="PRO_5041784038" description="Carboxylic ester hydrolase" evidence="4">
    <location>
        <begin position="21"/>
        <end position="319"/>
    </location>
</feature>
<dbReference type="GO" id="GO:0005576">
    <property type="term" value="C:extracellular region"/>
    <property type="evidence" value="ECO:0007669"/>
    <property type="project" value="UniProtKB-SubCell"/>
</dbReference>
<name>A0AAD4I1H3_9PEZI</name>
<evidence type="ECO:0000256" key="4">
    <source>
        <dbReference type="RuleBase" id="RU367147"/>
    </source>
</evidence>
<dbReference type="Pfam" id="PF10503">
    <property type="entry name" value="Esterase_PHB"/>
    <property type="match status" value="1"/>
</dbReference>
<dbReference type="InterPro" id="IPR050955">
    <property type="entry name" value="Plant_Biomass_Hydrol_Est"/>
</dbReference>
<evidence type="ECO:0000256" key="1">
    <source>
        <dbReference type="ARBA" id="ARBA00022487"/>
    </source>
</evidence>
<dbReference type="EC" id="3.1.1.-" evidence="4"/>
<comment type="caution">
    <text evidence="5">The sequence shown here is derived from an EMBL/GenBank/DDBJ whole genome shotgun (WGS) entry which is preliminary data.</text>
</comment>
<comment type="similarity">
    <text evidence="4">Belongs to the carbohydrate esterase 1 (CE1) family.</text>
</comment>
<evidence type="ECO:0000313" key="6">
    <source>
        <dbReference type="Proteomes" id="UP001197093"/>
    </source>
</evidence>
<dbReference type="GO" id="GO:0045493">
    <property type="term" value="P:xylan catabolic process"/>
    <property type="evidence" value="ECO:0007669"/>
    <property type="project" value="UniProtKB-UniRule"/>
</dbReference>
<dbReference type="AlphaFoldDB" id="A0AAD4I1H3"/>
<dbReference type="SUPFAM" id="SSF53474">
    <property type="entry name" value="alpha/beta-Hydrolases"/>
    <property type="match status" value="2"/>
</dbReference>
<keyword evidence="1 4" id="KW-0719">Serine esterase</keyword>
<feature type="signal peptide" evidence="4">
    <location>
        <begin position="1"/>
        <end position="20"/>
    </location>
</feature>
<keyword evidence="2 4" id="KW-0732">Signal</keyword>
<accession>A0AAD4I1H3</accession>
<protein>
    <recommendedName>
        <fullName evidence="4">Carboxylic ester hydrolase</fullName>
        <ecNumber evidence="4">3.1.1.-</ecNumber>
    </recommendedName>
</protein>
<keyword evidence="6" id="KW-1185">Reference proteome</keyword>
<keyword evidence="4" id="KW-0964">Secreted</keyword>
<dbReference type="InterPro" id="IPR010126">
    <property type="entry name" value="Esterase_phb"/>
</dbReference>
<dbReference type="EMBL" id="JAHCVI010000001">
    <property type="protein sequence ID" value="KAG7291151.1"/>
    <property type="molecule type" value="Genomic_DNA"/>
</dbReference>
<evidence type="ECO:0000256" key="2">
    <source>
        <dbReference type="ARBA" id="ARBA00022729"/>
    </source>
</evidence>
<dbReference type="Gene3D" id="3.40.50.1820">
    <property type="entry name" value="alpha/beta hydrolase"/>
    <property type="match status" value="1"/>
</dbReference>
<keyword evidence="3 4" id="KW-0378">Hydrolase</keyword>
<dbReference type="Proteomes" id="UP001197093">
    <property type="component" value="Unassembled WGS sequence"/>
</dbReference>
<comment type="function">
    <text evidence="4">Esterase involved in the hydrolysis of xylan, a major structural heterogeneous polysaccharide found in plant biomass representing the second most abundant polysaccharide in the biosphere, after cellulose.</text>
</comment>
<gene>
    <name evidence="5" type="ORF">NEMBOFW57_001163</name>
</gene>
<reference evidence="5" key="1">
    <citation type="submission" date="2023-02" db="EMBL/GenBank/DDBJ databases">
        <authorList>
            <person name="Palmer J.M."/>
        </authorList>
    </citation>
    <scope>NUCLEOTIDE SEQUENCE</scope>
    <source>
        <strain evidence="5">FW57</strain>
    </source>
</reference>
<dbReference type="InterPro" id="IPR029058">
    <property type="entry name" value="AB_hydrolase_fold"/>
</dbReference>
<organism evidence="5 6">
    <name type="scientific">Staphylotrichum longicolle</name>
    <dbReference type="NCBI Taxonomy" id="669026"/>
    <lineage>
        <taxon>Eukaryota</taxon>
        <taxon>Fungi</taxon>
        <taxon>Dikarya</taxon>
        <taxon>Ascomycota</taxon>
        <taxon>Pezizomycotina</taxon>
        <taxon>Sordariomycetes</taxon>
        <taxon>Sordariomycetidae</taxon>
        <taxon>Sordariales</taxon>
        <taxon>Chaetomiaceae</taxon>
        <taxon>Staphylotrichum</taxon>
    </lineage>
</organism>
<keyword evidence="4" id="KW-0119">Carbohydrate metabolism</keyword>
<dbReference type="PANTHER" id="PTHR43037">
    <property type="entry name" value="UNNAMED PRODUCT-RELATED"/>
    <property type="match status" value="1"/>
</dbReference>
<comment type="subcellular location">
    <subcellularLocation>
        <location evidence="4">Secreted</location>
    </subcellularLocation>
</comment>
<sequence length="319" mass="34505">MKLPNPLALLALSFLASAAAFTQITTPFGPNPRNVSFNIYVPDALAAHPAILVYPHWCHGLASQAFTWSRWSALADEHGFIVIYPGSPNAADQCWDVSSKETLTHNGGGDSLGIVSMVRWTLDKYKGDKSRVFVAGISSGGMMTQVLLGAYPDVFAAGASFAGVPFGCFAPANNAGQYDYWSNECATGQVTHTAKQWGDLARAAYPGYRGWRPKVQIYQGTVDEVVSYHNFGEAVKLWTNVNGISDTPVRVVQDTPLPGWTKSVYGPSGWVETYSAAGVTHDIKLQEDTILGMFQLNCTRNCFAWGKGSPQRADPGKPC</sequence>
<dbReference type="GO" id="GO:0052689">
    <property type="term" value="F:carboxylic ester hydrolase activity"/>
    <property type="evidence" value="ECO:0007669"/>
    <property type="project" value="UniProtKB-KW"/>
</dbReference>
<dbReference type="NCBIfam" id="TIGR01840">
    <property type="entry name" value="esterase_phb"/>
    <property type="match status" value="1"/>
</dbReference>